<evidence type="ECO:0000256" key="1">
    <source>
        <dbReference type="ARBA" id="ARBA00023015"/>
    </source>
</evidence>
<dbReference type="SUPFAM" id="SSF51306">
    <property type="entry name" value="LexA/Signal peptidase"/>
    <property type="match status" value="1"/>
</dbReference>
<keyword evidence="2" id="KW-0238">DNA-binding</keyword>
<evidence type="ECO:0000256" key="2">
    <source>
        <dbReference type="ARBA" id="ARBA00023125"/>
    </source>
</evidence>
<protein>
    <submittedName>
        <fullName evidence="5">Transcriptional regulator</fullName>
    </submittedName>
</protein>
<dbReference type="GO" id="GO:0045892">
    <property type="term" value="P:negative regulation of DNA-templated transcription"/>
    <property type="evidence" value="ECO:0007669"/>
    <property type="project" value="InterPro"/>
</dbReference>
<dbReference type="InterPro" id="IPR001387">
    <property type="entry name" value="Cro/C1-type_HTH"/>
</dbReference>
<dbReference type="SMART" id="SM00530">
    <property type="entry name" value="HTH_XRE"/>
    <property type="match status" value="1"/>
</dbReference>
<dbReference type="PROSITE" id="PS50943">
    <property type="entry name" value="HTH_CROC1"/>
    <property type="match status" value="1"/>
</dbReference>
<dbReference type="Gene3D" id="2.10.109.10">
    <property type="entry name" value="Umud Fragment, subunit A"/>
    <property type="match status" value="1"/>
</dbReference>
<keyword evidence="1" id="KW-0805">Transcription regulation</keyword>
<dbReference type="Gene3D" id="1.10.260.40">
    <property type="entry name" value="lambda repressor-like DNA-binding domains"/>
    <property type="match status" value="1"/>
</dbReference>
<dbReference type="CDD" id="cd06529">
    <property type="entry name" value="S24_LexA-like"/>
    <property type="match status" value="1"/>
</dbReference>
<evidence type="ECO:0000256" key="3">
    <source>
        <dbReference type="ARBA" id="ARBA00023163"/>
    </source>
</evidence>
<organism evidence="5 6">
    <name type="scientific">Moraxella catarrhalis</name>
    <name type="common">Branhamella catarrhalis</name>
    <dbReference type="NCBI Taxonomy" id="480"/>
    <lineage>
        <taxon>Bacteria</taxon>
        <taxon>Pseudomonadati</taxon>
        <taxon>Pseudomonadota</taxon>
        <taxon>Gammaproteobacteria</taxon>
        <taxon>Moraxellales</taxon>
        <taxon>Moraxellaceae</taxon>
        <taxon>Moraxella</taxon>
    </lineage>
</organism>
<dbReference type="Pfam" id="PF00717">
    <property type="entry name" value="Peptidase_S24"/>
    <property type="match status" value="1"/>
</dbReference>
<dbReference type="InterPro" id="IPR010744">
    <property type="entry name" value="Phage_CI_N"/>
</dbReference>
<dbReference type="PANTHER" id="PTHR40661">
    <property type="match status" value="1"/>
</dbReference>
<accession>A0A7Z0UXS2</accession>
<feature type="domain" description="HTH cro/C1-type" evidence="4">
    <location>
        <begin position="11"/>
        <end position="66"/>
    </location>
</feature>
<name>A0A7Z0UXS2_MORCA</name>
<dbReference type="InterPro" id="IPR036286">
    <property type="entry name" value="LexA/Signal_pep-like_sf"/>
</dbReference>
<dbReference type="CDD" id="cd00093">
    <property type="entry name" value="HTH_XRE"/>
    <property type="match status" value="1"/>
</dbReference>
<dbReference type="SUPFAM" id="SSF47413">
    <property type="entry name" value="lambda repressor-like DNA-binding domains"/>
    <property type="match status" value="1"/>
</dbReference>
<gene>
    <name evidence="5" type="ORF">AO382_1397</name>
</gene>
<dbReference type="InterPro" id="IPR039418">
    <property type="entry name" value="LexA-like"/>
</dbReference>
<reference evidence="5 6" key="1">
    <citation type="journal article" date="2016" name="Genome Biol. Evol.">
        <title>Comparative Genomic Analyses of the Moraxella catarrhalis Serosensitive and Seroresistant Lineages Demonstrate Their Independent Evolution.</title>
        <authorList>
            <person name="Earl J.P."/>
            <person name="de Vries S.P."/>
            <person name="Ahmed A."/>
            <person name="Powell E."/>
            <person name="Schultz M.P."/>
            <person name="Hermans P.W."/>
            <person name="Hill D.J."/>
            <person name="Zhou Z."/>
            <person name="Constantinidou C.I."/>
            <person name="Hu F.Z."/>
            <person name="Bootsma H.J."/>
            <person name="Ehrlich G.D."/>
        </authorList>
    </citation>
    <scope>NUCLEOTIDE SEQUENCE [LARGE SCALE GENOMIC DNA]</scope>
    <source>
        <strain evidence="5 6">Z7574</strain>
    </source>
</reference>
<proteinExistence type="predicted"/>
<evidence type="ECO:0000313" key="5">
    <source>
        <dbReference type="EMBL" id="OAV00247.1"/>
    </source>
</evidence>
<keyword evidence="3" id="KW-0804">Transcription</keyword>
<comment type="caution">
    <text evidence="5">The sequence shown here is derived from an EMBL/GenBank/DDBJ whole genome shotgun (WGS) entry which is preliminary data.</text>
</comment>
<dbReference type="GO" id="GO:0003677">
    <property type="term" value="F:DNA binding"/>
    <property type="evidence" value="ECO:0007669"/>
    <property type="project" value="UniProtKB-KW"/>
</dbReference>
<dbReference type="Pfam" id="PF07022">
    <property type="entry name" value="Phage_CI_repr"/>
    <property type="match status" value="1"/>
</dbReference>
<dbReference type="AlphaFoldDB" id="A0A7Z0UXS2"/>
<sequence>MKDLDTFQSRLVHAMKAKGIKQVDLVNDVKASKGTVSNWVSGKTEPDSVVTMERLAERLGVTLQWLATGKEVVPSVMITDGTVPITETVSNVGHFMPITTWDDETQFDGEVVAVPFFKDLAFACGNGAIGEAMQNESRKLMISRLTIERIRSTPDMVFAATAFDNSMSPVINDGDTIWVDRTKQTIKNDRIFVFEYGGLFLCKYLYKEPNNAIRIVSANKDDYPERIISYQDQIDNNFVLIGWVWNIQSMLNW</sequence>
<dbReference type="RefSeq" id="WP_064619112.1">
    <property type="nucleotide sequence ID" value="NZ_LXHE01000014.1"/>
</dbReference>
<dbReference type="PANTHER" id="PTHR40661:SF2">
    <property type="entry name" value="HTH-TYPE TRANSCRIPTIONAL REGULATOR PRTR"/>
    <property type="match status" value="1"/>
</dbReference>
<dbReference type="Proteomes" id="UP000078446">
    <property type="component" value="Unassembled WGS sequence"/>
</dbReference>
<dbReference type="InterPro" id="IPR010982">
    <property type="entry name" value="Lambda_DNA-bd_dom_sf"/>
</dbReference>
<dbReference type="InterPro" id="IPR015927">
    <property type="entry name" value="Peptidase_S24_S26A/B/C"/>
</dbReference>
<dbReference type="EMBL" id="LXHE01000014">
    <property type="protein sequence ID" value="OAV00247.1"/>
    <property type="molecule type" value="Genomic_DNA"/>
</dbReference>
<evidence type="ECO:0000259" key="4">
    <source>
        <dbReference type="PROSITE" id="PS50943"/>
    </source>
</evidence>
<evidence type="ECO:0000313" key="6">
    <source>
        <dbReference type="Proteomes" id="UP000078446"/>
    </source>
</evidence>